<evidence type="ECO:0000256" key="6">
    <source>
        <dbReference type="ARBA" id="ARBA00023242"/>
    </source>
</evidence>
<name>A0AAV1IGF6_9CHLO</name>
<protein>
    <recommendedName>
        <fullName evidence="3">Transcription initiation factor TFIID subunit 8</fullName>
    </recommendedName>
</protein>
<dbReference type="Pfam" id="PF07524">
    <property type="entry name" value="Bromo_TP"/>
    <property type="match status" value="1"/>
</dbReference>
<gene>
    <name evidence="9" type="ORF">CVIRNUC_008501</name>
</gene>
<feature type="domain" description="Bromodomain associated" evidence="8">
    <location>
        <begin position="3"/>
        <end position="79"/>
    </location>
</feature>
<evidence type="ECO:0000313" key="9">
    <source>
        <dbReference type="EMBL" id="CAK0785295.1"/>
    </source>
</evidence>
<dbReference type="SUPFAM" id="SSF47113">
    <property type="entry name" value="Histone-fold"/>
    <property type="match status" value="1"/>
</dbReference>
<comment type="subcellular location">
    <subcellularLocation>
        <location evidence="1">Nucleus</location>
    </subcellularLocation>
</comment>
<dbReference type="Gene3D" id="1.10.20.10">
    <property type="entry name" value="Histone, subunit A"/>
    <property type="match status" value="1"/>
</dbReference>
<dbReference type="GO" id="GO:0046982">
    <property type="term" value="F:protein heterodimerization activity"/>
    <property type="evidence" value="ECO:0007669"/>
    <property type="project" value="InterPro"/>
</dbReference>
<dbReference type="Proteomes" id="UP001314263">
    <property type="component" value="Unassembled WGS sequence"/>
</dbReference>
<evidence type="ECO:0000259" key="8">
    <source>
        <dbReference type="SMART" id="SM00576"/>
    </source>
</evidence>
<dbReference type="PANTHER" id="PTHR46338:SF1">
    <property type="entry name" value="TRANSCRIPTION INITIATION FACTOR TFIID SUBUNIT 8"/>
    <property type="match status" value="1"/>
</dbReference>
<evidence type="ECO:0000256" key="3">
    <source>
        <dbReference type="ARBA" id="ARBA00017307"/>
    </source>
</evidence>
<feature type="compositionally biased region" description="Basic residues" evidence="7">
    <location>
        <begin position="317"/>
        <end position="328"/>
    </location>
</feature>
<comment type="caution">
    <text evidence="9">The sequence shown here is derived from an EMBL/GenBank/DDBJ whole genome shotgun (WGS) entry which is preliminary data.</text>
</comment>
<evidence type="ECO:0000256" key="5">
    <source>
        <dbReference type="ARBA" id="ARBA00023163"/>
    </source>
</evidence>
<evidence type="ECO:0000256" key="7">
    <source>
        <dbReference type="SAM" id="MobiDB-lite"/>
    </source>
</evidence>
<keyword evidence="5" id="KW-0804">Transcription</keyword>
<accession>A0AAV1IGF6</accession>
<dbReference type="CDD" id="cd08049">
    <property type="entry name" value="TAF8"/>
    <property type="match status" value="1"/>
</dbReference>
<evidence type="ECO:0000256" key="2">
    <source>
        <dbReference type="ARBA" id="ARBA00008767"/>
    </source>
</evidence>
<evidence type="ECO:0000256" key="1">
    <source>
        <dbReference type="ARBA" id="ARBA00004123"/>
    </source>
</evidence>
<dbReference type="InterPro" id="IPR019473">
    <property type="entry name" value="TFIID_su8_C"/>
</dbReference>
<organism evidence="9 10">
    <name type="scientific">Coccomyxa viridis</name>
    <dbReference type="NCBI Taxonomy" id="1274662"/>
    <lineage>
        <taxon>Eukaryota</taxon>
        <taxon>Viridiplantae</taxon>
        <taxon>Chlorophyta</taxon>
        <taxon>core chlorophytes</taxon>
        <taxon>Trebouxiophyceae</taxon>
        <taxon>Trebouxiophyceae incertae sedis</taxon>
        <taxon>Coccomyxaceae</taxon>
        <taxon>Coccomyxa</taxon>
    </lineage>
</organism>
<dbReference type="InterPro" id="IPR006565">
    <property type="entry name" value="BTP"/>
</dbReference>
<feature type="region of interest" description="Disordered" evidence="7">
    <location>
        <begin position="303"/>
        <end position="353"/>
    </location>
</feature>
<keyword evidence="6" id="KW-0539">Nucleus</keyword>
<keyword evidence="10" id="KW-1185">Reference proteome</keyword>
<keyword evidence="4" id="KW-0805">Transcription regulation</keyword>
<dbReference type="Pfam" id="PF10406">
    <property type="entry name" value="TAF8_C"/>
    <property type="match status" value="1"/>
</dbReference>
<dbReference type="PANTHER" id="PTHR46338">
    <property type="entry name" value="TRANSCRIPTION INITIATION FACTOR TFIID SUBUNIT 8"/>
    <property type="match status" value="1"/>
</dbReference>
<dbReference type="GO" id="GO:0005669">
    <property type="term" value="C:transcription factor TFIID complex"/>
    <property type="evidence" value="ECO:0007669"/>
    <property type="project" value="InterPro"/>
</dbReference>
<dbReference type="EMBL" id="CAUYUE010000012">
    <property type="protein sequence ID" value="CAK0785295.1"/>
    <property type="molecule type" value="Genomic_DNA"/>
</dbReference>
<evidence type="ECO:0000256" key="4">
    <source>
        <dbReference type="ARBA" id="ARBA00023015"/>
    </source>
</evidence>
<dbReference type="SMART" id="SM00576">
    <property type="entry name" value="BTP"/>
    <property type="match status" value="1"/>
</dbReference>
<feature type="region of interest" description="Disordered" evidence="7">
    <location>
        <begin position="168"/>
        <end position="200"/>
    </location>
</feature>
<reference evidence="9 10" key="1">
    <citation type="submission" date="2023-10" db="EMBL/GenBank/DDBJ databases">
        <authorList>
            <person name="Maclean D."/>
            <person name="Macfadyen A."/>
        </authorList>
    </citation>
    <scope>NUCLEOTIDE SEQUENCE [LARGE SCALE GENOMIC DNA]</scope>
</reference>
<dbReference type="InterPro" id="IPR009072">
    <property type="entry name" value="Histone-fold"/>
</dbReference>
<dbReference type="InterPro" id="IPR037818">
    <property type="entry name" value="TAF8"/>
</dbReference>
<evidence type="ECO:0000313" key="10">
    <source>
        <dbReference type="Proteomes" id="UP001314263"/>
    </source>
</evidence>
<dbReference type="AlphaFoldDB" id="A0AAV1IGF6"/>
<sequence>MAQEYARSIARTAVAQLAGHAGYERVQVGAHEVLADLLMRYLAELSSSAHSYAELAGRTATNISDVLLALEDMGVKAEDLLMYSQVEDDIPFAHQVAKFPVKKRPKLPPSFAAKKEEPPKHIPDFLPAFPDKHTYLATPAYAAHDKDARKQRLAADAAKRQAEEALTKLHARQTAPVAAPDRADWSGGADSGQRPVMERDEAGVNPFLRRPLWEEQPRPAQDADKALNTADAAKAGSLLNAEAEQSAVPAVDWKGEWQESALPEDTPVLPSAAPVVPFSLDYAARLRAQASVSASHLPFEDAFAAQKEPSPEPTAAGRKRKLNAKGRSRYVDPSASRADYILERGGQSLEEDE</sequence>
<comment type="similarity">
    <text evidence="2">Belongs to the TAF8 family.</text>
</comment>
<proteinExistence type="inferred from homology"/>